<evidence type="ECO:0000259" key="9">
    <source>
        <dbReference type="PROSITE" id="PS51645"/>
    </source>
</evidence>
<dbReference type="InterPro" id="IPR002081">
    <property type="entry name" value="Cryptochrome/DNA_photolyase_1"/>
</dbReference>
<dbReference type="GO" id="GO:0003904">
    <property type="term" value="F:deoxyribodipyrimidine photo-lyase activity"/>
    <property type="evidence" value="ECO:0007669"/>
    <property type="project" value="TreeGrafter"/>
</dbReference>
<accession>A0A4S3M0B0</accession>
<dbReference type="Pfam" id="PF03441">
    <property type="entry name" value="FAD_binding_7"/>
    <property type="match status" value="1"/>
</dbReference>
<feature type="binding site" evidence="6">
    <location>
        <position position="237"/>
    </location>
    <ligand>
        <name>FAD</name>
        <dbReference type="ChEBI" id="CHEBI:57692"/>
    </ligand>
</feature>
<comment type="cofactor">
    <cofactor evidence="8">
        <name>(6R)-5,10-methylene-5,6,7,8-tetrahydrofolate</name>
        <dbReference type="ChEBI" id="CHEBI:15636"/>
    </cofactor>
    <text evidence="8">Binds 1 5,10-methenyltetrahydrofolate (MTHF) per subunit.</text>
</comment>
<dbReference type="AlphaFoldDB" id="A0A4S3M0B0"/>
<dbReference type="NCBIfam" id="TIGR02765">
    <property type="entry name" value="crypto_DASH"/>
    <property type="match status" value="1"/>
</dbReference>
<dbReference type="GO" id="GO:0003677">
    <property type="term" value="F:DNA binding"/>
    <property type="evidence" value="ECO:0007669"/>
    <property type="project" value="TreeGrafter"/>
</dbReference>
<dbReference type="PANTHER" id="PTHR11455">
    <property type="entry name" value="CRYPTOCHROME"/>
    <property type="match status" value="1"/>
</dbReference>
<evidence type="ECO:0000256" key="6">
    <source>
        <dbReference type="PIRSR" id="PIRSR602081-1"/>
    </source>
</evidence>
<sequence length="437" mass="51326">MQNNKEKVGLIWFKNNLRVFDNRALTKACEDNEVVIAAYFFNPDDYRKTHWGFPKTGKYRLKFLLESLDVLQTDLQQLKIPLLIAVEKPEIGIKQMVKDLGISNIYTQNEWTAEEHLIIKKVKKQTGIPVNLFYDQFLIHPDDLPFTDPGDVPDVFTRFRKICEKSWQVLPPIPAPPPMKRSVVLENFRSSIPSPKELGLDPAVPDPRSAFPFTGGSTAALERIDHYFWRSKKLGFYKRTRNGLVGADYSSKLSPWLANGSISARYIYEEVKKFEKQEIKNQDTYWLIFELLWRDYFKYISMKYGNEIFSLGGILNRDYEWENNEDRFEEWSAGKTGNDFVDANMLELLHTGWMSNRGRQNVASYWAKELRQDWRKGAAWFEAMLIDYNVHSNWGNWMYASGVGNDPRDRKFNTKTQAERYDKNGAFRKRWLQHSLF</sequence>
<dbReference type="Proteomes" id="UP000305939">
    <property type="component" value="Unassembled WGS sequence"/>
</dbReference>
<evidence type="ECO:0000256" key="4">
    <source>
        <dbReference type="ARBA" id="ARBA00022827"/>
    </source>
</evidence>
<dbReference type="PANTHER" id="PTHR11455:SF22">
    <property type="entry name" value="CRYPTOCHROME DASH"/>
    <property type="match status" value="1"/>
</dbReference>
<evidence type="ECO:0000256" key="8">
    <source>
        <dbReference type="RuleBase" id="RU367151"/>
    </source>
</evidence>
<dbReference type="SUPFAM" id="SSF48173">
    <property type="entry name" value="Cryptochrome/photolyase FAD-binding domain"/>
    <property type="match status" value="1"/>
</dbReference>
<dbReference type="SUPFAM" id="SSF52425">
    <property type="entry name" value="Cryptochrome/photolyase, N-terminal domain"/>
    <property type="match status" value="1"/>
</dbReference>
<feature type="site" description="Electron transfer via tryptophanyl radical" evidence="7">
    <location>
        <position position="321"/>
    </location>
</feature>
<keyword evidence="5 8" id="KW-0157">Chromophore</keyword>
<dbReference type="Gene3D" id="1.25.40.80">
    <property type="match status" value="1"/>
</dbReference>
<dbReference type="PRINTS" id="PR00147">
    <property type="entry name" value="DNAPHOTLYASE"/>
</dbReference>
<dbReference type="Gene3D" id="3.40.50.620">
    <property type="entry name" value="HUPs"/>
    <property type="match status" value="1"/>
</dbReference>
<name>A0A4S3M0B0_9FLAO</name>
<evidence type="ECO:0000256" key="7">
    <source>
        <dbReference type="PIRSR" id="PIRSR602081-2"/>
    </source>
</evidence>
<evidence type="ECO:0000256" key="5">
    <source>
        <dbReference type="ARBA" id="ARBA00022991"/>
    </source>
</evidence>
<comment type="function">
    <text evidence="8">May have a photoreceptor function.</text>
</comment>
<dbReference type="InterPro" id="IPR036155">
    <property type="entry name" value="Crypto/Photolyase_N_sf"/>
</dbReference>
<comment type="cofactor">
    <cofactor evidence="6 8">
        <name>FAD</name>
        <dbReference type="ChEBI" id="CHEBI:57692"/>
    </cofactor>
    <text evidence="6 8">Binds 1 FAD per subunit.</text>
</comment>
<protein>
    <recommendedName>
        <fullName evidence="2 8">Cryptochrome DASH</fullName>
    </recommendedName>
</protein>
<evidence type="ECO:0000256" key="1">
    <source>
        <dbReference type="ARBA" id="ARBA00005862"/>
    </source>
</evidence>
<dbReference type="PROSITE" id="PS51645">
    <property type="entry name" value="PHR_CRY_ALPHA_BETA"/>
    <property type="match status" value="1"/>
</dbReference>
<dbReference type="InterPro" id="IPR014729">
    <property type="entry name" value="Rossmann-like_a/b/a_fold"/>
</dbReference>
<organism evidence="10 11">
    <name type="scientific">Robertkochia marina</name>
    <dbReference type="NCBI Taxonomy" id="1227945"/>
    <lineage>
        <taxon>Bacteria</taxon>
        <taxon>Pseudomonadati</taxon>
        <taxon>Bacteroidota</taxon>
        <taxon>Flavobacteriia</taxon>
        <taxon>Flavobacteriales</taxon>
        <taxon>Flavobacteriaceae</taxon>
        <taxon>Robertkochia</taxon>
    </lineage>
</organism>
<evidence type="ECO:0000313" key="11">
    <source>
        <dbReference type="Proteomes" id="UP000305939"/>
    </source>
</evidence>
<dbReference type="Gene3D" id="1.10.579.10">
    <property type="entry name" value="DNA Cyclobutane Dipyrimidine Photolyase, subunit A, domain 3"/>
    <property type="match status" value="1"/>
</dbReference>
<dbReference type="GO" id="GO:0071949">
    <property type="term" value="F:FAD binding"/>
    <property type="evidence" value="ECO:0007669"/>
    <property type="project" value="TreeGrafter"/>
</dbReference>
<evidence type="ECO:0000313" key="10">
    <source>
        <dbReference type="EMBL" id="THD66343.1"/>
    </source>
</evidence>
<reference evidence="10 11" key="1">
    <citation type="submission" date="2019-04" db="EMBL/GenBank/DDBJ databases">
        <title>Draft genome sequence of Robertkochia marina CC-AMO-30D.</title>
        <authorList>
            <person name="Hameed A."/>
            <person name="Lin S.-Y."/>
            <person name="Shahina M."/>
            <person name="Lai W.-A."/>
            <person name="Young C.-C."/>
        </authorList>
    </citation>
    <scope>NUCLEOTIDE SEQUENCE [LARGE SCALE GENOMIC DNA]</scope>
    <source>
        <strain evidence="10 11">CC-AMO-30D</strain>
    </source>
</reference>
<dbReference type="InterPro" id="IPR014133">
    <property type="entry name" value="Cry_DASH"/>
</dbReference>
<evidence type="ECO:0000256" key="3">
    <source>
        <dbReference type="ARBA" id="ARBA00022630"/>
    </source>
</evidence>
<dbReference type="InterPro" id="IPR005101">
    <property type="entry name" value="Cryptochr/Photolyase_FAD-bd"/>
</dbReference>
<comment type="similarity">
    <text evidence="1 8">Belongs to the DNA photolyase class-1 family.</text>
</comment>
<dbReference type="Pfam" id="PF00875">
    <property type="entry name" value="DNA_photolyase"/>
    <property type="match status" value="1"/>
</dbReference>
<feature type="site" description="Electron transfer via tryptophanyl radical" evidence="7">
    <location>
        <position position="397"/>
    </location>
</feature>
<gene>
    <name evidence="10" type="ORF">E7Z59_11045</name>
</gene>
<keyword evidence="4 6" id="KW-0274">FAD</keyword>
<feature type="site" description="Electron transfer via tryptophanyl radical" evidence="7">
    <location>
        <position position="374"/>
    </location>
</feature>
<evidence type="ECO:0000256" key="2">
    <source>
        <dbReference type="ARBA" id="ARBA00017881"/>
    </source>
</evidence>
<dbReference type="InterPro" id="IPR006050">
    <property type="entry name" value="DNA_photolyase_N"/>
</dbReference>
<dbReference type="OrthoDB" id="9772484at2"/>
<dbReference type="GO" id="GO:0000719">
    <property type="term" value="P:photoreactive repair"/>
    <property type="evidence" value="ECO:0007669"/>
    <property type="project" value="TreeGrafter"/>
</dbReference>
<feature type="binding site" evidence="6">
    <location>
        <begin position="250"/>
        <end position="254"/>
    </location>
    <ligand>
        <name>FAD</name>
        <dbReference type="ChEBI" id="CHEBI:57692"/>
    </ligand>
</feature>
<feature type="domain" description="Photolyase/cryptochrome alpha/beta" evidence="9">
    <location>
        <begin position="7"/>
        <end position="138"/>
    </location>
</feature>
<proteinExistence type="inferred from homology"/>
<keyword evidence="11" id="KW-1185">Reference proteome</keyword>
<dbReference type="EMBL" id="SSMC01000003">
    <property type="protein sequence ID" value="THD66343.1"/>
    <property type="molecule type" value="Genomic_DNA"/>
</dbReference>
<dbReference type="InterPro" id="IPR036134">
    <property type="entry name" value="Crypto/Photolyase_FAD-like_sf"/>
</dbReference>
<comment type="caution">
    <text evidence="10">The sequence shown here is derived from an EMBL/GenBank/DDBJ whole genome shotgun (WGS) entry which is preliminary data.</text>
</comment>
<dbReference type="RefSeq" id="WP_136336415.1">
    <property type="nucleotide sequence ID" value="NZ_QXMP01000006.1"/>
</dbReference>
<keyword evidence="3 6" id="KW-0285">Flavoprotein</keyword>